<protein>
    <recommendedName>
        <fullName evidence="8">MADS-box domain-containing protein</fullName>
    </recommendedName>
</protein>
<feature type="compositionally biased region" description="Polar residues" evidence="7">
    <location>
        <begin position="376"/>
        <end position="389"/>
    </location>
</feature>
<dbReference type="SMART" id="SM00432">
    <property type="entry name" value="MADS"/>
    <property type="match status" value="1"/>
</dbReference>
<gene>
    <name evidence="9" type="ORF">KP509_11G071800</name>
</gene>
<feature type="region of interest" description="Disordered" evidence="7">
    <location>
        <begin position="368"/>
        <end position="389"/>
    </location>
</feature>
<evidence type="ECO:0000256" key="5">
    <source>
        <dbReference type="ARBA" id="ARBA00023242"/>
    </source>
</evidence>
<dbReference type="InterPro" id="IPR033896">
    <property type="entry name" value="MEF2-like_N"/>
</dbReference>
<dbReference type="Proteomes" id="UP000825935">
    <property type="component" value="Chromosome 11"/>
</dbReference>
<dbReference type="FunFam" id="3.40.1810.10:FF:000006">
    <property type="entry name" value="Agamous-like MADS-box protein AGL62"/>
    <property type="match status" value="1"/>
</dbReference>
<evidence type="ECO:0000256" key="4">
    <source>
        <dbReference type="ARBA" id="ARBA00023163"/>
    </source>
</evidence>
<evidence type="ECO:0000259" key="8">
    <source>
        <dbReference type="PROSITE" id="PS50066"/>
    </source>
</evidence>
<dbReference type="PRINTS" id="PR00404">
    <property type="entry name" value="MADSDOMAIN"/>
</dbReference>
<feature type="coiled-coil region" evidence="6">
    <location>
        <begin position="81"/>
        <end position="111"/>
    </location>
</feature>
<comment type="caution">
    <text evidence="9">The sequence shown here is derived from an EMBL/GenBank/DDBJ whole genome shotgun (WGS) entry which is preliminary data.</text>
</comment>
<keyword evidence="6" id="KW-0175">Coiled coil</keyword>
<keyword evidence="2" id="KW-0805">Transcription regulation</keyword>
<dbReference type="Pfam" id="PF00319">
    <property type="entry name" value="SRF-TF"/>
    <property type="match status" value="1"/>
</dbReference>
<reference evidence="9" key="1">
    <citation type="submission" date="2021-08" db="EMBL/GenBank/DDBJ databases">
        <title>WGS assembly of Ceratopteris richardii.</title>
        <authorList>
            <person name="Marchant D.B."/>
            <person name="Chen G."/>
            <person name="Jenkins J."/>
            <person name="Shu S."/>
            <person name="Leebens-Mack J."/>
            <person name="Grimwood J."/>
            <person name="Schmutz J."/>
            <person name="Soltis P."/>
            <person name="Soltis D."/>
            <person name="Chen Z.-H."/>
        </authorList>
    </citation>
    <scope>NUCLEOTIDE SEQUENCE</scope>
    <source>
        <strain evidence="9">Whitten #5841</strain>
        <tissue evidence="9">Leaf</tissue>
    </source>
</reference>
<dbReference type="SUPFAM" id="SSF55455">
    <property type="entry name" value="SRF-like"/>
    <property type="match status" value="1"/>
</dbReference>
<dbReference type="InterPro" id="IPR002100">
    <property type="entry name" value="TF_MADSbox"/>
</dbReference>
<evidence type="ECO:0000256" key="2">
    <source>
        <dbReference type="ARBA" id="ARBA00023015"/>
    </source>
</evidence>
<keyword evidence="3" id="KW-0238">DNA-binding</keyword>
<dbReference type="PROSITE" id="PS50066">
    <property type="entry name" value="MADS_BOX_2"/>
    <property type="match status" value="1"/>
</dbReference>
<evidence type="ECO:0000256" key="1">
    <source>
        <dbReference type="ARBA" id="ARBA00004123"/>
    </source>
</evidence>
<dbReference type="GO" id="GO:0045944">
    <property type="term" value="P:positive regulation of transcription by RNA polymerase II"/>
    <property type="evidence" value="ECO:0007669"/>
    <property type="project" value="InterPro"/>
</dbReference>
<dbReference type="GO" id="GO:0005634">
    <property type="term" value="C:nucleus"/>
    <property type="evidence" value="ECO:0007669"/>
    <property type="project" value="UniProtKB-SubCell"/>
</dbReference>
<keyword evidence="10" id="KW-1185">Reference proteome</keyword>
<name>A0A8T2TWI3_CERRI</name>
<evidence type="ECO:0000256" key="6">
    <source>
        <dbReference type="SAM" id="Coils"/>
    </source>
</evidence>
<dbReference type="PANTHER" id="PTHR11945">
    <property type="entry name" value="MADS BOX PROTEIN"/>
    <property type="match status" value="1"/>
</dbReference>
<sequence length="586" mass="65035">MGRAKIEIKKIENPSARQVCFSKRRVGLIKKASELSILCGSEVGIIVFSQAGKAFSFGHPCIDYVIDKTLERPVSVDSDKIEAISRLENEYNALLQELEVEKDRYHALQKQVHLDHFNRSHCWMPNWWEEPVDAMSIFELKQHVDRLEAFYGLILERARYLQNFSNLEMPFLQQYHNFMINNNVSSLNAMIKHQFSCDDHLQPASAQQLMHSMKINGVATERELDISGSATMESSPMIQTLPSSTGKDETNACFSSMLLLTGINNDGASRNQDFEKWGVLDQSSVVQVKEQDVCDNRLSTEHQHQKALREPGIENQLGYQAPIDQPSDTLFLADDYMPDNEDFVADISDNGNIISCFADNVLGSLSGQADDDDSSKQLSSNEHNDGENINVSTARMHQSDTHGMVVNTSANINQNGKDCANVSSYIDQVVQSSKEGASPSVYVELQNSVTPDVSYKVRYQQLVMTNVLSQYSCNLDEMNTDCVEDGTGISNINGMPASEINELSGESNNSSSDDCVNDEYSASAKTMMNSCSNVSMVPTPSVRGEQDAFIAESHGASEDNPGDILRHYNVAVFVKDCPAVVTEEFG</sequence>
<comment type="subcellular location">
    <subcellularLocation>
        <location evidence="1">Nucleus</location>
    </subcellularLocation>
</comment>
<dbReference type="InterPro" id="IPR036879">
    <property type="entry name" value="TF_MADSbox_sf"/>
</dbReference>
<dbReference type="CDD" id="cd00265">
    <property type="entry name" value="MADS_MEF2_like"/>
    <property type="match status" value="1"/>
</dbReference>
<organism evidence="9 10">
    <name type="scientific">Ceratopteris richardii</name>
    <name type="common">Triangle waterfern</name>
    <dbReference type="NCBI Taxonomy" id="49495"/>
    <lineage>
        <taxon>Eukaryota</taxon>
        <taxon>Viridiplantae</taxon>
        <taxon>Streptophyta</taxon>
        <taxon>Embryophyta</taxon>
        <taxon>Tracheophyta</taxon>
        <taxon>Polypodiopsida</taxon>
        <taxon>Polypodiidae</taxon>
        <taxon>Polypodiales</taxon>
        <taxon>Pteridineae</taxon>
        <taxon>Pteridaceae</taxon>
        <taxon>Parkerioideae</taxon>
        <taxon>Ceratopteris</taxon>
    </lineage>
</organism>
<evidence type="ECO:0000256" key="3">
    <source>
        <dbReference type="ARBA" id="ARBA00023125"/>
    </source>
</evidence>
<feature type="domain" description="MADS-box" evidence="8">
    <location>
        <begin position="1"/>
        <end position="61"/>
    </location>
</feature>
<evidence type="ECO:0000256" key="7">
    <source>
        <dbReference type="SAM" id="MobiDB-lite"/>
    </source>
</evidence>
<proteinExistence type="predicted"/>
<dbReference type="AlphaFoldDB" id="A0A8T2TWI3"/>
<dbReference type="OrthoDB" id="1898716at2759"/>
<dbReference type="PANTHER" id="PTHR11945:SF610">
    <property type="entry name" value="AGAMOUS-LIKE MADS-BOX PROTEIN AGL61"/>
    <property type="match status" value="1"/>
</dbReference>
<evidence type="ECO:0000313" key="10">
    <source>
        <dbReference type="Proteomes" id="UP000825935"/>
    </source>
</evidence>
<dbReference type="GO" id="GO:0000981">
    <property type="term" value="F:DNA-binding transcription factor activity, RNA polymerase II-specific"/>
    <property type="evidence" value="ECO:0007669"/>
    <property type="project" value="TreeGrafter"/>
</dbReference>
<evidence type="ECO:0000313" key="9">
    <source>
        <dbReference type="EMBL" id="KAH7425795.1"/>
    </source>
</evidence>
<accession>A0A8T2TWI3</accession>
<dbReference type="GO" id="GO:0046983">
    <property type="term" value="F:protein dimerization activity"/>
    <property type="evidence" value="ECO:0007669"/>
    <property type="project" value="InterPro"/>
</dbReference>
<dbReference type="GO" id="GO:0000978">
    <property type="term" value="F:RNA polymerase II cis-regulatory region sequence-specific DNA binding"/>
    <property type="evidence" value="ECO:0007669"/>
    <property type="project" value="TreeGrafter"/>
</dbReference>
<dbReference type="EMBL" id="CM035416">
    <property type="protein sequence ID" value="KAH7425795.1"/>
    <property type="molecule type" value="Genomic_DNA"/>
</dbReference>
<keyword evidence="4" id="KW-0804">Transcription</keyword>
<keyword evidence="5" id="KW-0539">Nucleus</keyword>
<dbReference type="Gene3D" id="3.40.1810.10">
    <property type="entry name" value="Transcription factor, MADS-box"/>
    <property type="match status" value="1"/>
</dbReference>